<sequence length="163" mass="18205">MFSQPSFGGKMPEMPSMVNPCQQSPFSSVKDPFSNTAVKPNMNGPPEEMFKSPFGDSMNPFASDSSPFSNVFQKPQAPPLRNPNHPALQKKEFVPSGQPPCPPPPCADVPVEKEKCEEEPICERPAPRQRSHSHYPPPPSSFTRRNAFVPEGQRRMPVNYHRC</sequence>
<dbReference type="EMBL" id="JARBJD010000555">
    <property type="protein sequence ID" value="KAK2941074.1"/>
    <property type="molecule type" value="Genomic_DNA"/>
</dbReference>
<evidence type="ECO:0000313" key="2">
    <source>
        <dbReference type="EMBL" id="KAK2941074.1"/>
    </source>
</evidence>
<feature type="compositionally biased region" description="Pro residues" evidence="1">
    <location>
        <begin position="97"/>
        <end position="107"/>
    </location>
</feature>
<feature type="compositionally biased region" description="Basic and acidic residues" evidence="1">
    <location>
        <begin position="110"/>
        <end position="126"/>
    </location>
</feature>
<accession>A0ABQ9WNK9</accession>
<feature type="compositionally biased region" description="Polar residues" evidence="1">
    <location>
        <begin position="19"/>
        <end position="38"/>
    </location>
</feature>
<dbReference type="Proteomes" id="UP001281761">
    <property type="component" value="Unassembled WGS sequence"/>
</dbReference>
<protein>
    <submittedName>
        <fullName evidence="2">Uncharacterized protein</fullName>
    </submittedName>
</protein>
<evidence type="ECO:0000313" key="3">
    <source>
        <dbReference type="Proteomes" id="UP001281761"/>
    </source>
</evidence>
<evidence type="ECO:0000256" key="1">
    <source>
        <dbReference type="SAM" id="MobiDB-lite"/>
    </source>
</evidence>
<feature type="compositionally biased region" description="Polar residues" evidence="1">
    <location>
        <begin position="60"/>
        <end position="73"/>
    </location>
</feature>
<gene>
    <name evidence="2" type="ORF">BLNAU_24021</name>
</gene>
<proteinExistence type="predicted"/>
<keyword evidence="3" id="KW-1185">Reference proteome</keyword>
<reference evidence="2 3" key="1">
    <citation type="journal article" date="2022" name="bioRxiv">
        <title>Genomics of Preaxostyla Flagellates Illuminates Evolutionary Transitions and the Path Towards Mitochondrial Loss.</title>
        <authorList>
            <person name="Novak L.V.F."/>
            <person name="Treitli S.C."/>
            <person name="Pyrih J."/>
            <person name="Halakuc P."/>
            <person name="Pipaliya S.V."/>
            <person name="Vacek V."/>
            <person name="Brzon O."/>
            <person name="Soukal P."/>
            <person name="Eme L."/>
            <person name="Dacks J.B."/>
            <person name="Karnkowska A."/>
            <person name="Elias M."/>
            <person name="Hampl V."/>
        </authorList>
    </citation>
    <scope>NUCLEOTIDE SEQUENCE [LARGE SCALE GENOMIC DNA]</scope>
    <source>
        <strain evidence="2">NAU3</strain>
        <tissue evidence="2">Gut</tissue>
    </source>
</reference>
<name>A0ABQ9WNK9_9EUKA</name>
<feature type="region of interest" description="Disordered" evidence="1">
    <location>
        <begin position="1"/>
        <end position="163"/>
    </location>
</feature>
<comment type="caution">
    <text evidence="2">The sequence shown here is derived from an EMBL/GenBank/DDBJ whole genome shotgun (WGS) entry which is preliminary data.</text>
</comment>
<organism evidence="2 3">
    <name type="scientific">Blattamonas nauphoetae</name>
    <dbReference type="NCBI Taxonomy" id="2049346"/>
    <lineage>
        <taxon>Eukaryota</taxon>
        <taxon>Metamonada</taxon>
        <taxon>Preaxostyla</taxon>
        <taxon>Oxymonadida</taxon>
        <taxon>Blattamonas</taxon>
    </lineage>
</organism>